<feature type="region of interest" description="Disordered" evidence="15">
    <location>
        <begin position="34"/>
        <end position="57"/>
    </location>
</feature>
<keyword evidence="8" id="KW-0406">Ion transport</keyword>
<evidence type="ECO:0000256" key="14">
    <source>
        <dbReference type="RuleBase" id="RU003357"/>
    </source>
</evidence>
<evidence type="ECO:0000256" key="8">
    <source>
        <dbReference type="ARBA" id="ARBA00023065"/>
    </source>
</evidence>
<sequence length="811" mass="86770">MNQSVTAAHLKLTASTLAGAWALALAVPATAQTAAGDTSTTPPVAAATQPEAAPETQAVNDEEIIVSARRRDETLLNVPVAVTALSSQDITRYAATDLSKIGQLVPQVQIVRSGAGTGGAFSIRGVGSSPGDAGIEQTVSVNIDGIQISRGRAVLQSFFDVQQVEVLKGPQALFFGKNSPGGVISVKTAGPTETLQGYAKAGYEFKANERFLEAAVGGPISDTLGFRVAGRASKLDGYIRNNAPDRTNPIEPNFPLHAGNDPQPGGKSYAGRATLTWKPTDSFDLTAKLFANYSKDNAESIAEVVCADPNALPTTLGIPDVYGDCKLNGVRSSTNAPTDPALLGPWPGAPKDGKHYARFNGTYGSLTGNYRTGALTLTSVTGFYNYDVNTWENYDYTSIGLVQSVNDDAYKSISQELRFATDFDSPLNFVGGAYYEHVSRQQETNGRIAPLGPDPRNGKYETWDRPAKNKGDTYSGYGQLIYKFGDAVELAGGVRWTHEIKSIDMRHTFLHSRFPAGIFLPEGVVVAGKFKDTNWSPEATATWHPTTNTTLYVAYKTGYKSGGFSNPSALSANYADINQARFGSETAEGGEIGAKGSFLNGRLSINSALYRYTFDGLQLSSFNAATTTFTIRNAASARTTGAELETRFAVTPDFSVRGSVGYNHARYLKFPTSACYAGQTAAQGCVGGVQNLSGKPLTRAPDWTLSGGFSYDRPVSDGIAIGLSGDANYTDDYFTQENQNPVALQQGFWRLNASVRLHEIDDKWELALIGRNLTDKIYGLSSADKPLGGPGQISQQPSRPREIMLQGTIRF</sequence>
<keyword evidence="4" id="KW-0410">Iron transport</keyword>
<comment type="caution">
    <text evidence="19">The sequence shown here is derived from an EMBL/GenBank/DDBJ whole genome shotgun (WGS) entry which is preliminary data.</text>
</comment>
<evidence type="ECO:0000256" key="5">
    <source>
        <dbReference type="ARBA" id="ARBA00022692"/>
    </source>
</evidence>
<evidence type="ECO:0000256" key="12">
    <source>
        <dbReference type="PROSITE-ProRule" id="PRU01360"/>
    </source>
</evidence>
<dbReference type="Gene3D" id="2.40.170.20">
    <property type="entry name" value="TonB-dependent receptor, beta-barrel domain"/>
    <property type="match status" value="1"/>
</dbReference>
<comment type="similarity">
    <text evidence="12 14">Belongs to the TonB-dependent receptor family.</text>
</comment>
<dbReference type="EMBL" id="JBHSDR010000003">
    <property type="protein sequence ID" value="MFC4294322.1"/>
    <property type="molecule type" value="Genomic_DNA"/>
</dbReference>
<evidence type="ECO:0000256" key="13">
    <source>
        <dbReference type="PROSITE-ProRule" id="PRU10144"/>
    </source>
</evidence>
<dbReference type="PANTHER" id="PTHR32552">
    <property type="entry name" value="FERRICHROME IRON RECEPTOR-RELATED"/>
    <property type="match status" value="1"/>
</dbReference>
<keyword evidence="11 12" id="KW-0998">Cell outer membrane</keyword>
<evidence type="ECO:0000313" key="19">
    <source>
        <dbReference type="EMBL" id="MFC4294322.1"/>
    </source>
</evidence>
<dbReference type="Pfam" id="PF00593">
    <property type="entry name" value="TonB_dep_Rec_b-barrel"/>
    <property type="match status" value="1"/>
</dbReference>
<name>A0ABV8RMZ8_9SPHN</name>
<dbReference type="InterPro" id="IPR012910">
    <property type="entry name" value="Plug_dom"/>
</dbReference>
<evidence type="ECO:0000256" key="9">
    <source>
        <dbReference type="ARBA" id="ARBA00023077"/>
    </source>
</evidence>
<feature type="short sequence motif" description="TonB C-terminal box" evidence="13">
    <location>
        <begin position="794"/>
        <end position="811"/>
    </location>
</feature>
<dbReference type="SUPFAM" id="SSF56935">
    <property type="entry name" value="Porins"/>
    <property type="match status" value="1"/>
</dbReference>
<keyword evidence="9 14" id="KW-0798">TonB box</keyword>
<keyword evidence="10 12" id="KW-0472">Membrane</keyword>
<dbReference type="InterPro" id="IPR000531">
    <property type="entry name" value="Beta-barrel_TonB"/>
</dbReference>
<evidence type="ECO:0000256" key="11">
    <source>
        <dbReference type="ARBA" id="ARBA00023237"/>
    </source>
</evidence>
<dbReference type="PROSITE" id="PS01156">
    <property type="entry name" value="TONB_DEPENDENT_REC_2"/>
    <property type="match status" value="1"/>
</dbReference>
<dbReference type="RefSeq" id="WP_379537777.1">
    <property type="nucleotide sequence ID" value="NZ_JBHSDR010000003.1"/>
</dbReference>
<feature type="domain" description="TonB-dependent receptor plug" evidence="18">
    <location>
        <begin position="76"/>
        <end position="183"/>
    </location>
</feature>
<evidence type="ECO:0000313" key="20">
    <source>
        <dbReference type="Proteomes" id="UP001595828"/>
    </source>
</evidence>
<keyword evidence="7" id="KW-0408">Iron</keyword>
<evidence type="ECO:0000256" key="16">
    <source>
        <dbReference type="SAM" id="SignalP"/>
    </source>
</evidence>
<evidence type="ECO:0000259" key="18">
    <source>
        <dbReference type="Pfam" id="PF07715"/>
    </source>
</evidence>
<feature type="signal peptide" evidence="16">
    <location>
        <begin position="1"/>
        <end position="31"/>
    </location>
</feature>
<evidence type="ECO:0000256" key="15">
    <source>
        <dbReference type="SAM" id="MobiDB-lite"/>
    </source>
</evidence>
<dbReference type="InterPro" id="IPR010917">
    <property type="entry name" value="TonB_rcpt_CS"/>
</dbReference>
<feature type="chain" id="PRO_5045573727" evidence="16">
    <location>
        <begin position="32"/>
        <end position="811"/>
    </location>
</feature>
<dbReference type="Proteomes" id="UP001595828">
    <property type="component" value="Unassembled WGS sequence"/>
</dbReference>
<dbReference type="CDD" id="cd01347">
    <property type="entry name" value="ligand_gated_channel"/>
    <property type="match status" value="1"/>
</dbReference>
<dbReference type="InterPro" id="IPR036942">
    <property type="entry name" value="Beta-barrel_TonB_sf"/>
</dbReference>
<proteinExistence type="inferred from homology"/>
<feature type="region of interest" description="Disordered" evidence="15">
    <location>
        <begin position="445"/>
        <end position="465"/>
    </location>
</feature>
<keyword evidence="20" id="KW-1185">Reference proteome</keyword>
<dbReference type="Pfam" id="PF07715">
    <property type="entry name" value="Plug"/>
    <property type="match status" value="1"/>
</dbReference>
<evidence type="ECO:0000256" key="10">
    <source>
        <dbReference type="ARBA" id="ARBA00023136"/>
    </source>
</evidence>
<keyword evidence="5 12" id="KW-0812">Transmembrane</keyword>
<evidence type="ECO:0000259" key="17">
    <source>
        <dbReference type="Pfam" id="PF00593"/>
    </source>
</evidence>
<dbReference type="PANTHER" id="PTHR32552:SF81">
    <property type="entry name" value="TONB-DEPENDENT OUTER MEMBRANE RECEPTOR"/>
    <property type="match status" value="1"/>
</dbReference>
<feature type="compositionally biased region" description="Basic and acidic residues" evidence="15">
    <location>
        <begin position="456"/>
        <end position="465"/>
    </location>
</feature>
<organism evidence="19 20">
    <name type="scientific">Novosphingobium tardum</name>
    <dbReference type="NCBI Taxonomy" id="1538021"/>
    <lineage>
        <taxon>Bacteria</taxon>
        <taxon>Pseudomonadati</taxon>
        <taxon>Pseudomonadota</taxon>
        <taxon>Alphaproteobacteria</taxon>
        <taxon>Sphingomonadales</taxon>
        <taxon>Sphingomonadaceae</taxon>
        <taxon>Novosphingobium</taxon>
    </lineage>
</organism>
<keyword evidence="19" id="KW-0675">Receptor</keyword>
<reference evidence="20" key="1">
    <citation type="journal article" date="2019" name="Int. J. Syst. Evol. Microbiol.">
        <title>The Global Catalogue of Microorganisms (GCM) 10K type strain sequencing project: providing services to taxonomists for standard genome sequencing and annotation.</title>
        <authorList>
            <consortium name="The Broad Institute Genomics Platform"/>
            <consortium name="The Broad Institute Genome Sequencing Center for Infectious Disease"/>
            <person name="Wu L."/>
            <person name="Ma J."/>
        </authorList>
    </citation>
    <scope>NUCLEOTIDE SEQUENCE [LARGE SCALE GENOMIC DNA]</scope>
    <source>
        <strain evidence="20">CGMCC 1.12989</strain>
    </source>
</reference>
<evidence type="ECO:0000256" key="6">
    <source>
        <dbReference type="ARBA" id="ARBA00022729"/>
    </source>
</evidence>
<accession>A0ABV8RMZ8</accession>
<evidence type="ECO:0000256" key="4">
    <source>
        <dbReference type="ARBA" id="ARBA00022496"/>
    </source>
</evidence>
<comment type="subcellular location">
    <subcellularLocation>
        <location evidence="1 12">Cell outer membrane</location>
        <topology evidence="1 12">Multi-pass membrane protein</topology>
    </subcellularLocation>
</comment>
<evidence type="ECO:0000256" key="2">
    <source>
        <dbReference type="ARBA" id="ARBA00022448"/>
    </source>
</evidence>
<keyword evidence="3 12" id="KW-1134">Transmembrane beta strand</keyword>
<feature type="domain" description="TonB-dependent receptor-like beta-barrel" evidence="17">
    <location>
        <begin position="341"/>
        <end position="773"/>
    </location>
</feature>
<dbReference type="PROSITE" id="PS52016">
    <property type="entry name" value="TONB_DEPENDENT_REC_3"/>
    <property type="match status" value="1"/>
</dbReference>
<evidence type="ECO:0000256" key="7">
    <source>
        <dbReference type="ARBA" id="ARBA00023004"/>
    </source>
</evidence>
<evidence type="ECO:0000256" key="1">
    <source>
        <dbReference type="ARBA" id="ARBA00004571"/>
    </source>
</evidence>
<protein>
    <submittedName>
        <fullName evidence="19">TonB-dependent receptor</fullName>
    </submittedName>
</protein>
<keyword evidence="2 12" id="KW-0813">Transport</keyword>
<gene>
    <name evidence="19" type="ORF">ACFO0A_04535</name>
</gene>
<keyword evidence="6 16" id="KW-0732">Signal</keyword>
<dbReference type="InterPro" id="IPR039426">
    <property type="entry name" value="TonB-dep_rcpt-like"/>
</dbReference>
<evidence type="ECO:0000256" key="3">
    <source>
        <dbReference type="ARBA" id="ARBA00022452"/>
    </source>
</evidence>